<keyword evidence="8" id="KW-1185">Reference proteome</keyword>
<evidence type="ECO:0000256" key="4">
    <source>
        <dbReference type="ARBA" id="ARBA00023136"/>
    </source>
</evidence>
<gene>
    <name evidence="7" type="ORF">SanaruYs_29780</name>
</gene>
<dbReference type="Pfam" id="PF06803">
    <property type="entry name" value="DUF1232"/>
    <property type="match status" value="1"/>
</dbReference>
<dbReference type="AlphaFoldDB" id="A0A401UCZ7"/>
<comment type="subcellular location">
    <subcellularLocation>
        <location evidence="1">Endomembrane system</location>
        <topology evidence="1">Multi-pass membrane protein</topology>
    </subcellularLocation>
</comment>
<evidence type="ECO:0000256" key="5">
    <source>
        <dbReference type="SAM" id="Phobius"/>
    </source>
</evidence>
<accession>A0A401UCZ7</accession>
<evidence type="ECO:0000313" key="7">
    <source>
        <dbReference type="EMBL" id="GCC52740.1"/>
    </source>
</evidence>
<dbReference type="RefSeq" id="WP_127123390.1">
    <property type="nucleotide sequence ID" value="NZ_BHXQ01000005.1"/>
</dbReference>
<organism evidence="7 8">
    <name type="scientific">Chryseotalea sanaruensis</name>
    <dbReference type="NCBI Taxonomy" id="2482724"/>
    <lineage>
        <taxon>Bacteria</taxon>
        <taxon>Pseudomonadati</taxon>
        <taxon>Bacteroidota</taxon>
        <taxon>Cytophagia</taxon>
        <taxon>Cytophagales</taxon>
        <taxon>Chryseotaleaceae</taxon>
        <taxon>Chryseotalea</taxon>
    </lineage>
</organism>
<evidence type="ECO:0000313" key="8">
    <source>
        <dbReference type="Proteomes" id="UP000288227"/>
    </source>
</evidence>
<dbReference type="Proteomes" id="UP000288227">
    <property type="component" value="Unassembled WGS sequence"/>
</dbReference>
<keyword evidence="4 5" id="KW-0472">Membrane</keyword>
<keyword evidence="3 5" id="KW-1133">Transmembrane helix</keyword>
<feature type="transmembrane region" description="Helical" evidence="5">
    <location>
        <begin position="103"/>
        <end position="125"/>
    </location>
</feature>
<feature type="domain" description="DUF1232" evidence="6">
    <location>
        <begin position="34"/>
        <end position="69"/>
    </location>
</feature>
<evidence type="ECO:0000256" key="3">
    <source>
        <dbReference type="ARBA" id="ARBA00022989"/>
    </source>
</evidence>
<evidence type="ECO:0000259" key="6">
    <source>
        <dbReference type="Pfam" id="PF06803"/>
    </source>
</evidence>
<dbReference type="InterPro" id="IPR010652">
    <property type="entry name" value="DUF1232"/>
</dbReference>
<name>A0A401UCZ7_9BACT</name>
<reference evidence="7 8" key="1">
    <citation type="submission" date="2018-11" db="EMBL/GenBank/DDBJ databases">
        <title>Chryseotalea sanarue gen. nov., sp., nov., a member of the family Cytophagaceae, isolated from a brackish lake in Hamamatsu Japan.</title>
        <authorList>
            <person name="Maejima Y."/>
            <person name="Iino T."/>
            <person name="Muraguchi Y."/>
            <person name="Fukuda K."/>
            <person name="Ohkuma M."/>
            <person name="Moriuchi R."/>
            <person name="Dohra H."/>
            <person name="Kimbara K."/>
            <person name="Shintani M."/>
        </authorList>
    </citation>
    <scope>NUCLEOTIDE SEQUENCE [LARGE SCALE GENOMIC DNA]</scope>
    <source>
        <strain evidence="7 8">Ys</strain>
    </source>
</reference>
<proteinExistence type="predicted"/>
<dbReference type="GO" id="GO:0012505">
    <property type="term" value="C:endomembrane system"/>
    <property type="evidence" value="ECO:0007669"/>
    <property type="project" value="UniProtKB-SubCell"/>
</dbReference>
<keyword evidence="2 5" id="KW-0812">Transmembrane</keyword>
<dbReference type="EMBL" id="BHXQ01000005">
    <property type="protein sequence ID" value="GCC52740.1"/>
    <property type="molecule type" value="Genomic_DNA"/>
</dbReference>
<dbReference type="OrthoDB" id="9800202at2"/>
<protein>
    <recommendedName>
        <fullName evidence="6">DUF1232 domain-containing protein</fullName>
    </recommendedName>
</protein>
<sequence>MTWFSKLKTEAKKLKLKAQALLFAYADKRTPLIAKILIWITLAYLLSPVDLIPDFIPVLGLLDDLLIVPILITLSIKQIPKEVWLEAIAKAEANPHRLKKTNWIVGVIFISAWLVVIYYLIQYIFT</sequence>
<comment type="caution">
    <text evidence="7">The sequence shown here is derived from an EMBL/GenBank/DDBJ whole genome shotgun (WGS) entry which is preliminary data.</text>
</comment>
<evidence type="ECO:0000256" key="1">
    <source>
        <dbReference type="ARBA" id="ARBA00004127"/>
    </source>
</evidence>
<evidence type="ECO:0000256" key="2">
    <source>
        <dbReference type="ARBA" id="ARBA00022692"/>
    </source>
</evidence>